<name>A0AAE0S493_9BIVA</name>
<gene>
    <name evidence="1" type="ORF">CHS0354_037354</name>
</gene>
<reference evidence="1" key="3">
    <citation type="submission" date="2023-05" db="EMBL/GenBank/DDBJ databases">
        <authorList>
            <person name="Smith C.H."/>
        </authorList>
    </citation>
    <scope>NUCLEOTIDE SEQUENCE</scope>
    <source>
        <strain evidence="1">CHS0354</strain>
        <tissue evidence="1">Mantle</tissue>
    </source>
</reference>
<evidence type="ECO:0000313" key="2">
    <source>
        <dbReference type="Proteomes" id="UP001195483"/>
    </source>
</evidence>
<dbReference type="AlphaFoldDB" id="A0AAE0S493"/>
<comment type="caution">
    <text evidence="1">The sequence shown here is derived from an EMBL/GenBank/DDBJ whole genome shotgun (WGS) entry which is preliminary data.</text>
</comment>
<organism evidence="1 2">
    <name type="scientific">Potamilus streckersoni</name>
    <dbReference type="NCBI Taxonomy" id="2493646"/>
    <lineage>
        <taxon>Eukaryota</taxon>
        <taxon>Metazoa</taxon>
        <taxon>Spiralia</taxon>
        <taxon>Lophotrochozoa</taxon>
        <taxon>Mollusca</taxon>
        <taxon>Bivalvia</taxon>
        <taxon>Autobranchia</taxon>
        <taxon>Heteroconchia</taxon>
        <taxon>Palaeoheterodonta</taxon>
        <taxon>Unionida</taxon>
        <taxon>Unionoidea</taxon>
        <taxon>Unionidae</taxon>
        <taxon>Ambleminae</taxon>
        <taxon>Lampsilini</taxon>
        <taxon>Potamilus</taxon>
    </lineage>
</organism>
<accession>A0AAE0S493</accession>
<sequence length="147" mass="16880">MHNPFSFLDTASMFNPFSFHYTASMHNPFPSLGTASMHNPFPFIGTASMYHPFPFHDTESVYNPFPFLDTASMHNPFSFPPCILYRIQLWIQNIIYVAVVRLKQLRVNFSQIVKFERTKRHDSPNSTKDTIKSTPCIIGTTISILTS</sequence>
<proteinExistence type="predicted"/>
<reference evidence="1" key="1">
    <citation type="journal article" date="2021" name="Genome Biol. Evol.">
        <title>A High-Quality Reference Genome for a Parasitic Bivalve with Doubly Uniparental Inheritance (Bivalvia: Unionida).</title>
        <authorList>
            <person name="Smith C.H."/>
        </authorList>
    </citation>
    <scope>NUCLEOTIDE SEQUENCE</scope>
    <source>
        <strain evidence="1">CHS0354</strain>
    </source>
</reference>
<dbReference type="Proteomes" id="UP001195483">
    <property type="component" value="Unassembled WGS sequence"/>
</dbReference>
<dbReference type="EMBL" id="JAEAOA010002185">
    <property type="protein sequence ID" value="KAK3584982.1"/>
    <property type="molecule type" value="Genomic_DNA"/>
</dbReference>
<keyword evidence="2" id="KW-1185">Reference proteome</keyword>
<evidence type="ECO:0000313" key="1">
    <source>
        <dbReference type="EMBL" id="KAK3584982.1"/>
    </source>
</evidence>
<protein>
    <submittedName>
        <fullName evidence="1">Uncharacterized protein</fullName>
    </submittedName>
</protein>
<reference evidence="1" key="2">
    <citation type="journal article" date="2021" name="Genome Biol. Evol.">
        <title>Developing a high-quality reference genome for a parasitic bivalve with doubly uniparental inheritance (Bivalvia: Unionida).</title>
        <authorList>
            <person name="Smith C.H."/>
        </authorList>
    </citation>
    <scope>NUCLEOTIDE SEQUENCE</scope>
    <source>
        <strain evidence="1">CHS0354</strain>
        <tissue evidence="1">Mantle</tissue>
    </source>
</reference>